<evidence type="ECO:0000313" key="2">
    <source>
        <dbReference type="EMBL" id="GAG44184.1"/>
    </source>
</evidence>
<comment type="caution">
    <text evidence="2">The sequence shown here is derived from an EMBL/GenBank/DDBJ whole genome shotgun (WGS) entry which is preliminary data.</text>
</comment>
<dbReference type="InterPro" id="IPR002502">
    <property type="entry name" value="Amidase_domain"/>
</dbReference>
<sequence length="84" mass="9569">FNERAIGFCFLGNFGGNFDGSDGSIPSKIMIDMGVKLVRFLQYKFEIPTEQVLGHRETYKHLGRPTVKTCPGVKIKMDEFRKLL</sequence>
<evidence type="ECO:0000259" key="1">
    <source>
        <dbReference type="Pfam" id="PF01510"/>
    </source>
</evidence>
<dbReference type="Gene3D" id="3.40.80.10">
    <property type="entry name" value="Peptidoglycan recognition protein-like"/>
    <property type="match status" value="1"/>
</dbReference>
<dbReference type="GO" id="GO:0008745">
    <property type="term" value="F:N-acetylmuramoyl-L-alanine amidase activity"/>
    <property type="evidence" value="ECO:0007669"/>
    <property type="project" value="InterPro"/>
</dbReference>
<dbReference type="Pfam" id="PF01510">
    <property type="entry name" value="Amidase_2"/>
    <property type="match status" value="1"/>
</dbReference>
<feature type="non-terminal residue" evidence="2">
    <location>
        <position position="1"/>
    </location>
</feature>
<dbReference type="EMBL" id="BARS01057957">
    <property type="protein sequence ID" value="GAG44184.1"/>
    <property type="molecule type" value="Genomic_DNA"/>
</dbReference>
<gene>
    <name evidence="2" type="ORF">S01H1_84754</name>
</gene>
<protein>
    <recommendedName>
        <fullName evidence="1">N-acetylmuramoyl-L-alanine amidase domain-containing protein</fullName>
    </recommendedName>
</protein>
<feature type="domain" description="N-acetylmuramoyl-L-alanine amidase" evidence="1">
    <location>
        <begin position="1"/>
        <end position="72"/>
    </location>
</feature>
<accession>X0XLX2</accession>
<dbReference type="AlphaFoldDB" id="X0XLX2"/>
<proteinExistence type="predicted"/>
<reference evidence="2" key="1">
    <citation type="journal article" date="2014" name="Front. Microbiol.">
        <title>High frequency of phylogenetically diverse reductive dehalogenase-homologous genes in deep subseafloor sedimentary metagenomes.</title>
        <authorList>
            <person name="Kawai M."/>
            <person name="Futagami T."/>
            <person name="Toyoda A."/>
            <person name="Takaki Y."/>
            <person name="Nishi S."/>
            <person name="Hori S."/>
            <person name="Arai W."/>
            <person name="Tsubouchi T."/>
            <person name="Morono Y."/>
            <person name="Uchiyama I."/>
            <person name="Ito T."/>
            <person name="Fujiyama A."/>
            <person name="Inagaki F."/>
            <person name="Takami H."/>
        </authorList>
    </citation>
    <scope>NUCLEOTIDE SEQUENCE</scope>
    <source>
        <strain evidence="2">Expedition CK06-06</strain>
    </source>
</reference>
<name>X0XLX2_9ZZZZ</name>
<dbReference type="InterPro" id="IPR036505">
    <property type="entry name" value="Amidase/PGRP_sf"/>
</dbReference>
<organism evidence="2">
    <name type="scientific">marine sediment metagenome</name>
    <dbReference type="NCBI Taxonomy" id="412755"/>
    <lineage>
        <taxon>unclassified sequences</taxon>
        <taxon>metagenomes</taxon>
        <taxon>ecological metagenomes</taxon>
    </lineage>
</organism>
<dbReference type="GO" id="GO:0009253">
    <property type="term" value="P:peptidoglycan catabolic process"/>
    <property type="evidence" value="ECO:0007669"/>
    <property type="project" value="InterPro"/>
</dbReference>
<dbReference type="SUPFAM" id="SSF55846">
    <property type="entry name" value="N-acetylmuramoyl-L-alanine amidase-like"/>
    <property type="match status" value="1"/>
</dbReference>